<dbReference type="Proteomes" id="UP001060085">
    <property type="component" value="Linkage Group LG03"/>
</dbReference>
<proteinExistence type="predicted"/>
<accession>A0ACC0BLP9</accession>
<protein>
    <submittedName>
        <fullName evidence="1">Uncharacterized protein</fullName>
    </submittedName>
</protein>
<dbReference type="EMBL" id="CM044703">
    <property type="protein sequence ID" value="KAI5673612.1"/>
    <property type="molecule type" value="Genomic_DNA"/>
</dbReference>
<keyword evidence="2" id="KW-1185">Reference proteome</keyword>
<comment type="caution">
    <text evidence="1">The sequence shown here is derived from an EMBL/GenBank/DDBJ whole genome shotgun (WGS) entry which is preliminary data.</text>
</comment>
<reference evidence="2" key="1">
    <citation type="journal article" date="2023" name="Nat. Plants">
        <title>Single-cell RNA sequencing provides a high-resolution roadmap for understanding the multicellular compartmentation of specialized metabolism.</title>
        <authorList>
            <person name="Sun S."/>
            <person name="Shen X."/>
            <person name="Li Y."/>
            <person name="Li Y."/>
            <person name="Wang S."/>
            <person name="Li R."/>
            <person name="Zhang H."/>
            <person name="Shen G."/>
            <person name="Guo B."/>
            <person name="Wei J."/>
            <person name="Xu J."/>
            <person name="St-Pierre B."/>
            <person name="Chen S."/>
            <person name="Sun C."/>
        </authorList>
    </citation>
    <scope>NUCLEOTIDE SEQUENCE [LARGE SCALE GENOMIC DNA]</scope>
</reference>
<sequence length="266" mass="30509">MEHVSSAKKQQKHFVLVHGCGHGAWSWFKMKPLLEAAGHRVTAVDLMASGMNTKRTFHELHTLHDYSLPLLELMDEIPEKVILVGHSYGGINMALAMDKYPHKVLVAVFVSALMPDTIHPPSYVLDEYLKWIPEGHMLDTQFQSYGNPEDEETAVMFGPQYVSSKLYHKCSAEDIELAKMMVRPMSLFTQDLSKMKAFKREGYGSIKRVYITCNEDKGVPLEFQRWLTQNIGVTQVKEMEKSDHNPMFSQPQELLRYLLDIANDYN</sequence>
<evidence type="ECO:0000313" key="1">
    <source>
        <dbReference type="EMBL" id="KAI5673612.1"/>
    </source>
</evidence>
<gene>
    <name evidence="1" type="ORF">M9H77_13976</name>
</gene>
<evidence type="ECO:0000313" key="2">
    <source>
        <dbReference type="Proteomes" id="UP001060085"/>
    </source>
</evidence>
<organism evidence="1 2">
    <name type="scientific">Catharanthus roseus</name>
    <name type="common">Madagascar periwinkle</name>
    <name type="synonym">Vinca rosea</name>
    <dbReference type="NCBI Taxonomy" id="4058"/>
    <lineage>
        <taxon>Eukaryota</taxon>
        <taxon>Viridiplantae</taxon>
        <taxon>Streptophyta</taxon>
        <taxon>Embryophyta</taxon>
        <taxon>Tracheophyta</taxon>
        <taxon>Spermatophyta</taxon>
        <taxon>Magnoliopsida</taxon>
        <taxon>eudicotyledons</taxon>
        <taxon>Gunneridae</taxon>
        <taxon>Pentapetalae</taxon>
        <taxon>asterids</taxon>
        <taxon>lamiids</taxon>
        <taxon>Gentianales</taxon>
        <taxon>Apocynaceae</taxon>
        <taxon>Rauvolfioideae</taxon>
        <taxon>Vinceae</taxon>
        <taxon>Catharanthinae</taxon>
        <taxon>Catharanthus</taxon>
    </lineage>
</organism>
<name>A0ACC0BLP9_CATRO</name>